<dbReference type="HOGENOM" id="CLU_004965_3_0_1"/>
<evidence type="ECO:0000256" key="3">
    <source>
        <dbReference type="ARBA" id="ARBA00022448"/>
    </source>
</evidence>
<evidence type="ECO:0000313" key="10">
    <source>
        <dbReference type="EMBL" id="KIK31343.1"/>
    </source>
</evidence>
<dbReference type="InterPro" id="IPR004648">
    <property type="entry name" value="Oligpept_transpt"/>
</dbReference>
<proteinExistence type="inferred from homology"/>
<dbReference type="InterPro" id="IPR004813">
    <property type="entry name" value="OPT"/>
</dbReference>
<feature type="transmembrane region" description="Helical" evidence="9">
    <location>
        <begin position="161"/>
        <end position="181"/>
    </location>
</feature>
<dbReference type="AlphaFoldDB" id="A0A0D0AGY7"/>
<evidence type="ECO:0000256" key="6">
    <source>
        <dbReference type="ARBA" id="ARBA00022927"/>
    </source>
</evidence>
<dbReference type="Proteomes" id="UP000054018">
    <property type="component" value="Unassembled WGS sequence"/>
</dbReference>
<feature type="transmembrane region" description="Helical" evidence="9">
    <location>
        <begin position="658"/>
        <end position="674"/>
    </location>
</feature>
<feature type="transmembrane region" description="Helical" evidence="9">
    <location>
        <begin position="128"/>
        <end position="154"/>
    </location>
</feature>
<comment type="similarity">
    <text evidence="2">Belongs to the oligopeptide OPT transporter family.</text>
</comment>
<keyword evidence="6" id="KW-0653">Protein transport</keyword>
<feature type="transmembrane region" description="Helical" evidence="9">
    <location>
        <begin position="454"/>
        <end position="478"/>
    </location>
</feature>
<comment type="subcellular location">
    <subcellularLocation>
        <location evidence="1">Membrane</location>
        <topology evidence="1">Multi-pass membrane protein</topology>
    </subcellularLocation>
</comment>
<dbReference type="GO" id="GO:0016020">
    <property type="term" value="C:membrane"/>
    <property type="evidence" value="ECO:0007669"/>
    <property type="project" value="UniProtKB-SubCell"/>
</dbReference>
<evidence type="ECO:0000256" key="7">
    <source>
        <dbReference type="ARBA" id="ARBA00022989"/>
    </source>
</evidence>
<evidence type="ECO:0000313" key="11">
    <source>
        <dbReference type="Proteomes" id="UP000054018"/>
    </source>
</evidence>
<dbReference type="PANTHER" id="PTHR22601">
    <property type="entry name" value="ISP4 LIKE PROTEIN"/>
    <property type="match status" value="1"/>
</dbReference>
<accession>A0A0D0AGY7</accession>
<feature type="transmembrane region" description="Helical" evidence="9">
    <location>
        <begin position="699"/>
        <end position="722"/>
    </location>
</feature>
<feature type="transmembrane region" description="Helical" evidence="9">
    <location>
        <begin position="219"/>
        <end position="250"/>
    </location>
</feature>
<keyword evidence="11" id="KW-1185">Reference proteome</keyword>
<feature type="transmembrane region" description="Helical" evidence="9">
    <location>
        <begin position="297"/>
        <end position="315"/>
    </location>
</feature>
<dbReference type="OrthoDB" id="9986677at2759"/>
<reference evidence="10 11" key="1">
    <citation type="submission" date="2014-04" db="EMBL/GenBank/DDBJ databases">
        <authorList>
            <consortium name="DOE Joint Genome Institute"/>
            <person name="Kuo A."/>
            <person name="Kohler A."/>
            <person name="Costa M.D."/>
            <person name="Nagy L.G."/>
            <person name="Floudas D."/>
            <person name="Copeland A."/>
            <person name="Barry K.W."/>
            <person name="Cichocki N."/>
            <person name="Veneault-Fourrey C."/>
            <person name="LaButti K."/>
            <person name="Lindquist E.A."/>
            <person name="Lipzen A."/>
            <person name="Lundell T."/>
            <person name="Morin E."/>
            <person name="Murat C."/>
            <person name="Sun H."/>
            <person name="Tunlid A."/>
            <person name="Henrissat B."/>
            <person name="Grigoriev I.V."/>
            <person name="Hibbett D.S."/>
            <person name="Martin F."/>
            <person name="Nordberg H.P."/>
            <person name="Cantor M.N."/>
            <person name="Hua S.X."/>
        </authorList>
    </citation>
    <scope>NUCLEOTIDE SEQUENCE [LARGE SCALE GENOMIC DNA]</scope>
    <source>
        <strain evidence="10 11">441</strain>
    </source>
</reference>
<gene>
    <name evidence="10" type="ORF">PISMIDRAFT_670385</name>
</gene>
<dbReference type="EMBL" id="KN833685">
    <property type="protein sequence ID" value="KIK31343.1"/>
    <property type="molecule type" value="Genomic_DNA"/>
</dbReference>
<name>A0A0D0AGY7_9AGAM</name>
<sequence length="740" mass="82666">MNPESSVTDKQCLSDVAPCNGFSDPESSPGKSHVVKDALDITTLIVSAEDNPTLPALTFRFWVIGIGLAIFGSVLSEIYFWKPQGTTVSSLFQLIVSYVLGSAMHRTMPSTGFWQYLNPGPFNIKEHTCITIMASTASLTASSIGIIATLDLFYGINLHPVSAIFQTFASQLIGYGFAGVLRNLLVWPTHALYPNQLPAISLLQSMHLGGLLNRRKMKYFWIVFTAIFCWEIVPTWMFPLLTAVSAVCVIDNGRSSFVRNLFGAGSSNEGLGLLSFAFDWTLITQAYPLFWPLQTQVSAWVGLSFCYILMMVSYYKDVFQGYSRGLPFMSSSLFTGNGSTYNQTSILDAQYQLDIQKYAAVGPPYMTTTFAVSQLAGYASMGAAFSHIVLWHWKELWAAFRGFNFLKTGQEFDDVHFQKMKAYQEVPQWWYCVLFGVSLALAIGTAYADVNLLPWWSIIMFTAVAFIVAVVLSFIYAVTGFQLCTCSVLVQIVAAYIHPQQPIRNMYAKLYGYNTGYQTLYMVADLKLGQYAKVPPRSTFVAQLSGAIIGATFNYILYKSIVGAHREDLQNPIGTRLWSGWNAQQINSAAITWGALARELYSPGKIYFQLPLGHLYGFLAPFPLYFMHRLYPSQRIWSYLNMPVILTYVGWLPYSVNGAWWPGFVIGLASQWWARTRRPKWYTTYNYLTSAALDGGSSIIYFILNFAVFGAGGNIISFPYWWGNPDPGISSVDHCKASGT</sequence>
<dbReference type="GO" id="GO:0035673">
    <property type="term" value="F:oligopeptide transmembrane transporter activity"/>
    <property type="evidence" value="ECO:0007669"/>
    <property type="project" value="InterPro"/>
</dbReference>
<keyword evidence="5" id="KW-0571">Peptide transport</keyword>
<keyword evidence="8 9" id="KW-0472">Membrane</keyword>
<protein>
    <recommendedName>
        <fullName evidence="12">OPT superfamily oligopeptide transporter</fullName>
    </recommendedName>
</protein>
<reference evidence="11" key="2">
    <citation type="submission" date="2015-01" db="EMBL/GenBank/DDBJ databases">
        <title>Evolutionary Origins and Diversification of the Mycorrhizal Mutualists.</title>
        <authorList>
            <consortium name="DOE Joint Genome Institute"/>
            <consortium name="Mycorrhizal Genomics Consortium"/>
            <person name="Kohler A."/>
            <person name="Kuo A."/>
            <person name="Nagy L.G."/>
            <person name="Floudas D."/>
            <person name="Copeland A."/>
            <person name="Barry K.W."/>
            <person name="Cichocki N."/>
            <person name="Veneault-Fourrey C."/>
            <person name="LaButti K."/>
            <person name="Lindquist E.A."/>
            <person name="Lipzen A."/>
            <person name="Lundell T."/>
            <person name="Morin E."/>
            <person name="Murat C."/>
            <person name="Riley R."/>
            <person name="Ohm R."/>
            <person name="Sun H."/>
            <person name="Tunlid A."/>
            <person name="Henrissat B."/>
            <person name="Grigoriev I.V."/>
            <person name="Hibbett D.S."/>
            <person name="Martin F."/>
        </authorList>
    </citation>
    <scope>NUCLEOTIDE SEQUENCE [LARGE SCALE GENOMIC DNA]</scope>
    <source>
        <strain evidence="11">441</strain>
    </source>
</reference>
<feature type="transmembrane region" description="Helical" evidence="9">
    <location>
        <begin position="59"/>
        <end position="81"/>
    </location>
</feature>
<evidence type="ECO:0000256" key="9">
    <source>
        <dbReference type="SAM" id="Phobius"/>
    </source>
</evidence>
<dbReference type="Pfam" id="PF03169">
    <property type="entry name" value="OPT"/>
    <property type="match status" value="1"/>
</dbReference>
<evidence type="ECO:0000256" key="1">
    <source>
        <dbReference type="ARBA" id="ARBA00004141"/>
    </source>
</evidence>
<evidence type="ECO:0000256" key="8">
    <source>
        <dbReference type="ARBA" id="ARBA00023136"/>
    </source>
</evidence>
<keyword evidence="7 9" id="KW-1133">Transmembrane helix</keyword>
<feature type="transmembrane region" description="Helical" evidence="9">
    <location>
        <begin position="540"/>
        <end position="558"/>
    </location>
</feature>
<feature type="transmembrane region" description="Helical" evidence="9">
    <location>
        <begin position="606"/>
        <end position="624"/>
    </location>
</feature>
<feature type="transmembrane region" description="Helical" evidence="9">
    <location>
        <begin position="429"/>
        <end position="448"/>
    </location>
</feature>
<organism evidence="10 11">
    <name type="scientific">Pisolithus microcarpus 441</name>
    <dbReference type="NCBI Taxonomy" id="765257"/>
    <lineage>
        <taxon>Eukaryota</taxon>
        <taxon>Fungi</taxon>
        <taxon>Dikarya</taxon>
        <taxon>Basidiomycota</taxon>
        <taxon>Agaricomycotina</taxon>
        <taxon>Agaricomycetes</taxon>
        <taxon>Agaricomycetidae</taxon>
        <taxon>Boletales</taxon>
        <taxon>Sclerodermatineae</taxon>
        <taxon>Pisolithaceae</taxon>
        <taxon>Pisolithus</taxon>
    </lineage>
</organism>
<evidence type="ECO:0000256" key="4">
    <source>
        <dbReference type="ARBA" id="ARBA00022692"/>
    </source>
</evidence>
<evidence type="ECO:0000256" key="2">
    <source>
        <dbReference type="ARBA" id="ARBA00008807"/>
    </source>
</evidence>
<evidence type="ECO:0008006" key="12">
    <source>
        <dbReference type="Google" id="ProtNLM"/>
    </source>
</evidence>
<keyword evidence="3" id="KW-0813">Transport</keyword>
<keyword evidence="4 9" id="KW-0812">Transmembrane</keyword>
<evidence type="ECO:0000256" key="5">
    <source>
        <dbReference type="ARBA" id="ARBA00022856"/>
    </source>
</evidence>
<dbReference type="NCBIfam" id="TIGR00728">
    <property type="entry name" value="OPT_sfam"/>
    <property type="match status" value="1"/>
</dbReference>
<dbReference type="GO" id="GO:0015031">
    <property type="term" value="P:protein transport"/>
    <property type="evidence" value="ECO:0007669"/>
    <property type="project" value="UniProtKB-KW"/>
</dbReference>